<organism evidence="1">
    <name type="scientific">mine drainage metagenome</name>
    <dbReference type="NCBI Taxonomy" id="410659"/>
    <lineage>
        <taxon>unclassified sequences</taxon>
        <taxon>metagenomes</taxon>
        <taxon>ecological metagenomes</taxon>
    </lineage>
</organism>
<evidence type="ECO:0000313" key="1">
    <source>
        <dbReference type="EMBL" id="OIQ74978.1"/>
    </source>
</evidence>
<proteinExistence type="predicted"/>
<protein>
    <submittedName>
        <fullName evidence="1">Uncharacterized protein</fullName>
    </submittedName>
</protein>
<name>A0A1J5PV67_9ZZZZ</name>
<accession>A0A1J5PV67</accession>
<gene>
    <name evidence="1" type="ORF">GALL_433590</name>
</gene>
<dbReference type="EMBL" id="MLJW01002319">
    <property type="protein sequence ID" value="OIQ74978.1"/>
    <property type="molecule type" value="Genomic_DNA"/>
</dbReference>
<reference evidence="1" key="1">
    <citation type="submission" date="2016-10" db="EMBL/GenBank/DDBJ databases">
        <title>Sequence of Gallionella enrichment culture.</title>
        <authorList>
            <person name="Poehlein A."/>
            <person name="Muehling M."/>
            <person name="Daniel R."/>
        </authorList>
    </citation>
    <scope>NUCLEOTIDE SEQUENCE</scope>
</reference>
<dbReference type="AlphaFoldDB" id="A0A1J5PV67"/>
<sequence>MALCPSSSTTIIAVSWSRTWLMVTIWPSFIRLLITSAALTDILCARSATVMVSGTCTSRTIISVGAAICCTVSRSLRPARRPPAALGPRQPPAPPVGLPRDLMARRLAASSAQDDDSFSDLTCLFSLRTSPAAVAGLAAAPAAGLWMVPLMVPLTGAVSAGLGGAGFSARSTVLGRAIMSRMAAASVSAALRRFSMDASLAASSTSRFFWSAARSVAASFSFACDRAAASLASCAALSAVACSAAVSVPAPAAAPDLSVLAVFVEASRAACASRSACSRASCSRRSCAARRSCSAARCAASSSA</sequence>
<comment type="caution">
    <text evidence="1">The sequence shown here is derived from an EMBL/GenBank/DDBJ whole genome shotgun (WGS) entry which is preliminary data.</text>
</comment>